<protein>
    <submittedName>
        <fullName evidence="5">Fungal-specific transcription factor domain-containing protein</fullName>
    </submittedName>
</protein>
<dbReference type="CDD" id="cd00067">
    <property type="entry name" value="GAL4"/>
    <property type="match status" value="1"/>
</dbReference>
<feature type="compositionally biased region" description="Polar residues" evidence="3">
    <location>
        <begin position="100"/>
        <end position="112"/>
    </location>
</feature>
<dbReference type="SUPFAM" id="SSF57701">
    <property type="entry name" value="Zn2/Cys6 DNA-binding domain"/>
    <property type="match status" value="1"/>
</dbReference>
<feature type="compositionally biased region" description="Polar residues" evidence="3">
    <location>
        <begin position="681"/>
        <end position="690"/>
    </location>
</feature>
<dbReference type="PROSITE" id="PS00463">
    <property type="entry name" value="ZN2_CY6_FUNGAL_1"/>
    <property type="match status" value="1"/>
</dbReference>
<dbReference type="EMBL" id="JARKIE010000228">
    <property type="protein sequence ID" value="KAJ7664065.1"/>
    <property type="molecule type" value="Genomic_DNA"/>
</dbReference>
<dbReference type="InterPro" id="IPR001138">
    <property type="entry name" value="Zn2Cys6_DnaBD"/>
</dbReference>
<evidence type="ECO:0000259" key="4">
    <source>
        <dbReference type="PROSITE" id="PS50048"/>
    </source>
</evidence>
<keyword evidence="6" id="KW-1185">Reference proteome</keyword>
<dbReference type="InterPro" id="IPR007219">
    <property type="entry name" value="XnlR_reg_dom"/>
</dbReference>
<organism evidence="5 6">
    <name type="scientific">Mycena rosella</name>
    <name type="common">Pink bonnet</name>
    <name type="synonym">Agaricus rosellus</name>
    <dbReference type="NCBI Taxonomy" id="1033263"/>
    <lineage>
        <taxon>Eukaryota</taxon>
        <taxon>Fungi</taxon>
        <taxon>Dikarya</taxon>
        <taxon>Basidiomycota</taxon>
        <taxon>Agaricomycotina</taxon>
        <taxon>Agaricomycetes</taxon>
        <taxon>Agaricomycetidae</taxon>
        <taxon>Agaricales</taxon>
        <taxon>Marasmiineae</taxon>
        <taxon>Mycenaceae</taxon>
        <taxon>Mycena</taxon>
    </lineage>
</organism>
<proteinExistence type="predicted"/>
<keyword evidence="1" id="KW-0479">Metal-binding</keyword>
<dbReference type="Proteomes" id="UP001221757">
    <property type="component" value="Unassembled WGS sequence"/>
</dbReference>
<dbReference type="Pfam" id="PF04082">
    <property type="entry name" value="Fungal_trans"/>
    <property type="match status" value="1"/>
</dbReference>
<feature type="domain" description="Zn(2)-C6 fungal-type" evidence="4">
    <location>
        <begin position="19"/>
        <end position="52"/>
    </location>
</feature>
<comment type="caution">
    <text evidence="5">The sequence shown here is derived from an EMBL/GenBank/DDBJ whole genome shotgun (WGS) entry which is preliminary data.</text>
</comment>
<evidence type="ECO:0000256" key="3">
    <source>
        <dbReference type="SAM" id="MobiDB-lite"/>
    </source>
</evidence>
<dbReference type="InterPro" id="IPR050987">
    <property type="entry name" value="AtrR-like"/>
</dbReference>
<dbReference type="GO" id="GO:0000981">
    <property type="term" value="F:DNA-binding transcription factor activity, RNA polymerase II-specific"/>
    <property type="evidence" value="ECO:0007669"/>
    <property type="project" value="InterPro"/>
</dbReference>
<dbReference type="SMART" id="SM00906">
    <property type="entry name" value="Fungal_trans"/>
    <property type="match status" value="1"/>
</dbReference>
<dbReference type="Gene3D" id="4.10.240.10">
    <property type="entry name" value="Zn(2)-C6 fungal-type DNA-binding domain"/>
    <property type="match status" value="1"/>
</dbReference>
<evidence type="ECO:0000256" key="1">
    <source>
        <dbReference type="ARBA" id="ARBA00022723"/>
    </source>
</evidence>
<dbReference type="PANTHER" id="PTHR46910">
    <property type="entry name" value="TRANSCRIPTION FACTOR PDR1"/>
    <property type="match status" value="1"/>
</dbReference>
<feature type="region of interest" description="Disordered" evidence="3">
    <location>
        <begin position="681"/>
        <end position="713"/>
    </location>
</feature>
<accession>A0AAD7CUB3</accession>
<sequence>MLSNGDEHRDAFYPSKKRACTVCRRRKSRCNGSEMPGDKCSTCIDLNVDCTYPERTTTHAPVSSSYEALKARLEHSEALVSQLRAELATAIFAKSASASPSFHANSNENTPPNHSPPEGSTDGDGRGETALDRRTVSLHNICTALQSFTAPPPPPHPDDLAHLELTRSFERLSVSAAHERRFLGRSSAISFVKAAIDFKEDARRDERRGDRTEMEADRGTTVWHPQGLSRRLHYWMFQPSYSRGRWENRPSRTHAYVFPELMLTTHLIGLYFDNVNVYLPLLHRPTFERAVAEGLHLRNDGFAATLLLVCAVGSRWSSDPRVVADDGTGPPPSLSCGWVWFDQVPMAEDHLFGQATLYDLQYYCLAVQFLEGSSAPHACWTLIGVGLRLAQDVGAHRRSSHVQKPSVLGELWKRAFWVLVYLDRTVSSGIGRSCAIQHDDFDLDLPIECDDECWEHPTRPFEQPPGVPSRIAFFNALLRLNHILSLSLKTLYPLPKVRQELAVDDTWEENVVAELDSALNQWRDQVPEHLRWDSGRADPVFFDQSVALQCHYSHLQMLIHRPFIPMVRKSAPTALPSLAICTCAARNCASAMDVQRRRKGMVPVVFNLHAASTSGIVLLLNVWSGKRTGLMPDPSREMATVHKCMEIVRLCEDRSNGAPFINIAVYRAVLYDLASVSQLPLPNSNPNTPASAGHNDEHQQQPPGPSQLAGRSMSHTLHRTIDDGQFRPPNGQPGFLEGSWAAFAPPHETWFPPEASYALNSLYPPEMHVDPAQASSELEDMMALIDSDTIAMWANAPTGFEVDDWGNYFNDFGEIMQGQVSEP</sequence>
<dbReference type="GO" id="GO:0006351">
    <property type="term" value="P:DNA-templated transcription"/>
    <property type="evidence" value="ECO:0007669"/>
    <property type="project" value="InterPro"/>
</dbReference>
<dbReference type="GO" id="GO:0008270">
    <property type="term" value="F:zinc ion binding"/>
    <property type="evidence" value="ECO:0007669"/>
    <property type="project" value="InterPro"/>
</dbReference>
<keyword evidence="2" id="KW-0539">Nucleus</keyword>
<dbReference type="PROSITE" id="PS50048">
    <property type="entry name" value="ZN2_CY6_FUNGAL_2"/>
    <property type="match status" value="1"/>
</dbReference>
<dbReference type="GO" id="GO:0003677">
    <property type="term" value="F:DNA binding"/>
    <property type="evidence" value="ECO:0007669"/>
    <property type="project" value="InterPro"/>
</dbReference>
<dbReference type="Pfam" id="PF00172">
    <property type="entry name" value="Zn_clus"/>
    <property type="match status" value="1"/>
</dbReference>
<dbReference type="SMART" id="SM00066">
    <property type="entry name" value="GAL4"/>
    <property type="match status" value="1"/>
</dbReference>
<evidence type="ECO:0000256" key="2">
    <source>
        <dbReference type="ARBA" id="ARBA00023242"/>
    </source>
</evidence>
<evidence type="ECO:0000313" key="5">
    <source>
        <dbReference type="EMBL" id="KAJ7664065.1"/>
    </source>
</evidence>
<name>A0AAD7CUB3_MYCRO</name>
<evidence type="ECO:0000313" key="6">
    <source>
        <dbReference type="Proteomes" id="UP001221757"/>
    </source>
</evidence>
<gene>
    <name evidence="5" type="ORF">B0H17DRAFT_1092366</name>
</gene>
<dbReference type="PANTHER" id="PTHR46910:SF38">
    <property type="entry name" value="ZN(2)-C6 FUNGAL-TYPE DOMAIN-CONTAINING PROTEIN"/>
    <property type="match status" value="1"/>
</dbReference>
<reference evidence="5" key="1">
    <citation type="submission" date="2023-03" db="EMBL/GenBank/DDBJ databases">
        <title>Massive genome expansion in bonnet fungi (Mycena s.s.) driven by repeated elements and novel gene families across ecological guilds.</title>
        <authorList>
            <consortium name="Lawrence Berkeley National Laboratory"/>
            <person name="Harder C.B."/>
            <person name="Miyauchi S."/>
            <person name="Viragh M."/>
            <person name="Kuo A."/>
            <person name="Thoen E."/>
            <person name="Andreopoulos B."/>
            <person name="Lu D."/>
            <person name="Skrede I."/>
            <person name="Drula E."/>
            <person name="Henrissat B."/>
            <person name="Morin E."/>
            <person name="Kohler A."/>
            <person name="Barry K."/>
            <person name="LaButti K."/>
            <person name="Morin E."/>
            <person name="Salamov A."/>
            <person name="Lipzen A."/>
            <person name="Mereny Z."/>
            <person name="Hegedus B."/>
            <person name="Baldrian P."/>
            <person name="Stursova M."/>
            <person name="Weitz H."/>
            <person name="Taylor A."/>
            <person name="Grigoriev I.V."/>
            <person name="Nagy L.G."/>
            <person name="Martin F."/>
            <person name="Kauserud H."/>
        </authorList>
    </citation>
    <scope>NUCLEOTIDE SEQUENCE</scope>
    <source>
        <strain evidence="5">CBHHK067</strain>
    </source>
</reference>
<dbReference type="InterPro" id="IPR036864">
    <property type="entry name" value="Zn2-C6_fun-type_DNA-bd_sf"/>
</dbReference>
<dbReference type="CDD" id="cd12148">
    <property type="entry name" value="fungal_TF_MHR"/>
    <property type="match status" value="1"/>
</dbReference>
<dbReference type="AlphaFoldDB" id="A0AAD7CUB3"/>
<feature type="region of interest" description="Disordered" evidence="3">
    <location>
        <begin position="100"/>
        <end position="129"/>
    </location>
</feature>